<dbReference type="Proteomes" id="UP000000576">
    <property type="component" value="Chromosome"/>
</dbReference>
<name>A0AAI7ZI84_XANAC</name>
<protein>
    <submittedName>
        <fullName evidence="1">Uncharacterized protein</fullName>
    </submittedName>
</protein>
<accession>A0AAI7ZI84</accession>
<dbReference type="KEGG" id="xac:XAC3723"/>
<evidence type="ECO:0000313" key="1">
    <source>
        <dbReference type="EMBL" id="AAM38566.1"/>
    </source>
</evidence>
<reference evidence="1 2" key="1">
    <citation type="journal article" date="2002" name="Nature">
        <title>Comparison of the genomes of two Xanthomonas pathogens with differing host specificities.</title>
        <authorList>
            <person name="da Silva A.C."/>
            <person name="Ferro J.A."/>
            <person name="Reinach F.C."/>
            <person name="Farah C.S."/>
            <person name="Furlan L.R."/>
            <person name="Quaggio R.B."/>
            <person name="Monteiro-Vitorello C.B."/>
            <person name="Van Sluys M.A."/>
            <person name="Almeida N.F."/>
            <person name="Alves L.M."/>
            <person name="do Amaral A.M."/>
            <person name="Bertolini M.C."/>
            <person name="Camargo L.E."/>
            <person name="Camarotte G."/>
            <person name="Cannavan F."/>
            <person name="Cardozo J."/>
            <person name="Chambergo F."/>
            <person name="Ciapina L.P."/>
            <person name="Cicarelli R.M."/>
            <person name="Coutinho L.L."/>
            <person name="Cursino-Santos J.R."/>
            <person name="El-Dorry H."/>
            <person name="Faria J.B."/>
            <person name="Ferreira A.J."/>
            <person name="Ferreira R.C."/>
            <person name="Ferro M.I."/>
            <person name="Formighieri E.F."/>
            <person name="Franco M.C."/>
            <person name="Greggio C.C."/>
            <person name="Gruber A."/>
            <person name="Katsuyama A.M."/>
            <person name="Kishi L.T."/>
            <person name="Leite R.P."/>
            <person name="Lemos E.G."/>
            <person name="Lemos M.V."/>
            <person name="Locali E.C."/>
            <person name="Machado M.A."/>
            <person name="Madeira A.M."/>
            <person name="Martinez-Rossi N.M."/>
            <person name="Martins E.C."/>
            <person name="Meidanis J."/>
            <person name="Menck C.F."/>
            <person name="Miyaki C.Y."/>
            <person name="Moon D.H."/>
            <person name="Moreira L.M."/>
            <person name="Novo M.T."/>
            <person name="Okura V.K."/>
            <person name="Oliveira M.C."/>
            <person name="Oliveira V.R."/>
            <person name="Pereira H.A."/>
            <person name="Rossi A."/>
            <person name="Sena J.A."/>
            <person name="Silva C."/>
            <person name="de Souza R.F."/>
            <person name="Spinola L.A."/>
            <person name="Takita M.A."/>
            <person name="Tamura R.E."/>
            <person name="Teixeira E.C."/>
            <person name="Tezza R.I."/>
            <person name="Trindade dos Santos M."/>
            <person name="Truffi D."/>
            <person name="Tsai S.M."/>
            <person name="White F.F."/>
            <person name="Setubal J.C."/>
            <person name="Kitajima J.P."/>
        </authorList>
    </citation>
    <scope>NUCLEOTIDE SEQUENCE [LARGE SCALE GENOMIC DNA]</scope>
    <source>
        <strain evidence="1 2">306</strain>
    </source>
</reference>
<organism evidence="1 2">
    <name type="scientific">Xanthomonas axonopodis pv. citri (strain 306)</name>
    <dbReference type="NCBI Taxonomy" id="190486"/>
    <lineage>
        <taxon>Bacteria</taxon>
        <taxon>Pseudomonadati</taxon>
        <taxon>Pseudomonadota</taxon>
        <taxon>Gammaproteobacteria</taxon>
        <taxon>Lysobacterales</taxon>
        <taxon>Lysobacteraceae</taxon>
        <taxon>Xanthomonas</taxon>
    </lineage>
</organism>
<dbReference type="EMBL" id="AE008923">
    <property type="protein sequence ID" value="AAM38566.1"/>
    <property type="molecule type" value="Genomic_DNA"/>
</dbReference>
<dbReference type="AlphaFoldDB" id="A0AAI7ZI84"/>
<gene>
    <name evidence="1" type="ordered locus">XAC3723</name>
</gene>
<evidence type="ECO:0000313" key="2">
    <source>
        <dbReference type="Proteomes" id="UP000000576"/>
    </source>
</evidence>
<sequence>MRARWWPACRLQRASVLGVMCSGRYRRPALQEVVPGQPLHVFWSWEYRSAPRAASTVYQARFSSAWMAQANRRVYATAPSTSRARQAMYAGVSFAALDAARHRHANDLQAKPAMHWPARRRR</sequence>
<proteinExistence type="predicted"/>